<dbReference type="SUPFAM" id="SSF50249">
    <property type="entry name" value="Nucleic acid-binding proteins"/>
    <property type="match status" value="1"/>
</dbReference>
<dbReference type="STRING" id="436010.A0A166BE48"/>
<dbReference type="OrthoDB" id="200924at2759"/>
<keyword evidence="7" id="KW-0506">mRNA capping</keyword>
<protein>
    <recommendedName>
        <fullName evidence="2">mRNA guanylyltransferase</fullName>
        <ecNumber evidence="2">2.7.7.50</ecNumber>
    </recommendedName>
</protein>
<dbReference type="SUPFAM" id="SSF56091">
    <property type="entry name" value="DNA ligase/mRNA capping enzyme, catalytic domain"/>
    <property type="match status" value="1"/>
</dbReference>
<dbReference type="InterPro" id="IPR012340">
    <property type="entry name" value="NA-bd_OB-fold"/>
</dbReference>
<dbReference type="CDD" id="cd07895">
    <property type="entry name" value="Adenylation_mRNA_capping"/>
    <property type="match status" value="1"/>
</dbReference>
<keyword evidence="9" id="KW-0539">Nucleus</keyword>
<proteinExistence type="predicted"/>
<evidence type="ECO:0000256" key="9">
    <source>
        <dbReference type="ARBA" id="ARBA00023242"/>
    </source>
</evidence>
<accession>A0A166BE48</accession>
<evidence type="ECO:0000256" key="3">
    <source>
        <dbReference type="ARBA" id="ARBA00022664"/>
    </source>
</evidence>
<dbReference type="GO" id="GO:0005634">
    <property type="term" value="C:nucleus"/>
    <property type="evidence" value="ECO:0007669"/>
    <property type="project" value="UniProtKB-SubCell"/>
</dbReference>
<dbReference type="EMBL" id="KV417645">
    <property type="protein sequence ID" value="KZP12553.1"/>
    <property type="molecule type" value="Genomic_DNA"/>
</dbReference>
<evidence type="ECO:0000256" key="2">
    <source>
        <dbReference type="ARBA" id="ARBA00012475"/>
    </source>
</evidence>
<evidence type="ECO:0000256" key="8">
    <source>
        <dbReference type="ARBA" id="ARBA00023134"/>
    </source>
</evidence>
<name>A0A166BE48_9AGAM</name>
<evidence type="ECO:0000256" key="4">
    <source>
        <dbReference type="ARBA" id="ARBA00022679"/>
    </source>
</evidence>
<evidence type="ECO:0000256" key="1">
    <source>
        <dbReference type="ARBA" id="ARBA00004123"/>
    </source>
</evidence>
<evidence type="ECO:0000256" key="7">
    <source>
        <dbReference type="ARBA" id="ARBA00023042"/>
    </source>
</evidence>
<evidence type="ECO:0000313" key="13">
    <source>
        <dbReference type="EMBL" id="KZP12553.1"/>
    </source>
</evidence>
<evidence type="ECO:0000256" key="5">
    <source>
        <dbReference type="ARBA" id="ARBA00022695"/>
    </source>
</evidence>
<dbReference type="InterPro" id="IPR013846">
    <property type="entry name" value="mRNA_cap_enzyme_C"/>
</dbReference>
<organism evidence="13 14">
    <name type="scientific">Athelia psychrophila</name>
    <dbReference type="NCBI Taxonomy" id="1759441"/>
    <lineage>
        <taxon>Eukaryota</taxon>
        <taxon>Fungi</taxon>
        <taxon>Dikarya</taxon>
        <taxon>Basidiomycota</taxon>
        <taxon>Agaricomycotina</taxon>
        <taxon>Agaricomycetes</taxon>
        <taxon>Agaricomycetidae</taxon>
        <taxon>Atheliales</taxon>
        <taxon>Atheliaceae</taxon>
        <taxon>Athelia</taxon>
    </lineage>
</organism>
<evidence type="ECO:0000256" key="6">
    <source>
        <dbReference type="ARBA" id="ARBA00022741"/>
    </source>
</evidence>
<dbReference type="EC" id="2.7.7.50" evidence="2"/>
<dbReference type="PANTHER" id="PTHR10367:SF17">
    <property type="entry name" value="MRNA-CAPPING ENZYME"/>
    <property type="match status" value="1"/>
</dbReference>
<dbReference type="InterPro" id="IPR051029">
    <property type="entry name" value="mRNA_Capping_Enz/RNA_Phosphat"/>
</dbReference>
<keyword evidence="6" id="KW-0547">Nucleotide-binding</keyword>
<dbReference type="InterPro" id="IPR001339">
    <property type="entry name" value="mRNA_cap_enzyme_adenylation"/>
</dbReference>
<feature type="domain" description="mRNA capping enzyme adenylation" evidence="11">
    <location>
        <begin position="51"/>
        <end position="235"/>
    </location>
</feature>
<feature type="domain" description="mRNA capping enzyme C-terminal" evidence="12">
    <location>
        <begin position="240"/>
        <end position="356"/>
    </location>
</feature>
<dbReference type="GO" id="GO:0005524">
    <property type="term" value="F:ATP binding"/>
    <property type="evidence" value="ECO:0007669"/>
    <property type="project" value="InterPro"/>
</dbReference>
<reference evidence="13 14" key="1">
    <citation type="journal article" date="2016" name="Mol. Biol. Evol.">
        <title>Comparative Genomics of Early-Diverging Mushroom-Forming Fungi Provides Insights into the Origins of Lignocellulose Decay Capabilities.</title>
        <authorList>
            <person name="Nagy L.G."/>
            <person name="Riley R."/>
            <person name="Tritt A."/>
            <person name="Adam C."/>
            <person name="Daum C."/>
            <person name="Floudas D."/>
            <person name="Sun H."/>
            <person name="Yadav J.S."/>
            <person name="Pangilinan J."/>
            <person name="Larsson K.H."/>
            <person name="Matsuura K."/>
            <person name="Barry K."/>
            <person name="Labutti K."/>
            <person name="Kuo R."/>
            <person name="Ohm R.A."/>
            <person name="Bhattacharya S.S."/>
            <person name="Shirouzu T."/>
            <person name="Yoshinaga Y."/>
            <person name="Martin F.M."/>
            <person name="Grigoriev I.V."/>
            <person name="Hibbett D.S."/>
        </authorList>
    </citation>
    <scope>NUCLEOTIDE SEQUENCE [LARGE SCALE GENOMIC DNA]</scope>
    <source>
        <strain evidence="13 14">CBS 109695</strain>
    </source>
</reference>
<keyword evidence="5 13" id="KW-0548">Nucleotidyltransferase</keyword>
<dbReference type="GO" id="GO:0005525">
    <property type="term" value="F:GTP binding"/>
    <property type="evidence" value="ECO:0007669"/>
    <property type="project" value="UniProtKB-KW"/>
</dbReference>
<evidence type="ECO:0000313" key="14">
    <source>
        <dbReference type="Proteomes" id="UP000076532"/>
    </source>
</evidence>
<keyword evidence="3" id="KW-0507">mRNA processing</keyword>
<dbReference type="GO" id="GO:0004484">
    <property type="term" value="F:mRNA guanylyltransferase activity"/>
    <property type="evidence" value="ECO:0007669"/>
    <property type="project" value="UniProtKB-EC"/>
</dbReference>
<sequence>MVQISELPGTLVTRNSEQDQWVKGVVVIGAFYLDFAAAFEAHQLHRFPGKQPVSFRAQDLDKLESQDFWVCEKPDGMRVLLFVNTLPSKEQLVYIIDRHNSYRQLDGFVFPHHMNTSAMLGNTIVDGELNTMRFLAFDCLVVDNENVMTKNLEKRYGRLKDFFHRPYAKMMRDYPHMAASQPFHIKVQTFRPSYHVGTVFTEDIPALQHGNDGLIYTCVTTPYVTATDHNVIKWKPPSKNSIDFKLVLQFPPSTTQPNVPDLEAMPFFALHVFCGDDRGVPKYEPFDELDVGEQEWETLKQTGEQIDDRIVEVYWERSRACWRMMRFRDDKPNGNFKRVVDNIMKSIEEGVEKEGLRRALIGGDRPPAPARAARHPAVVAHQPLPYVVGGEMRYGPLGPSKWSKVAGPLMFAGLNR</sequence>
<keyword evidence="14" id="KW-1185">Reference proteome</keyword>
<dbReference type="GO" id="GO:0006370">
    <property type="term" value="P:7-methylguanosine mRNA capping"/>
    <property type="evidence" value="ECO:0007669"/>
    <property type="project" value="UniProtKB-KW"/>
</dbReference>
<comment type="catalytic activity">
    <reaction evidence="10">
        <text>a 5'-end diphospho-ribonucleoside in mRNA + GTP + H(+) = a 5'-end (5'-triphosphoguanosine)-ribonucleoside in mRNA + diphosphate</text>
        <dbReference type="Rhea" id="RHEA:67012"/>
        <dbReference type="Rhea" id="RHEA-COMP:17165"/>
        <dbReference type="Rhea" id="RHEA-COMP:17166"/>
        <dbReference type="ChEBI" id="CHEBI:15378"/>
        <dbReference type="ChEBI" id="CHEBI:33019"/>
        <dbReference type="ChEBI" id="CHEBI:37565"/>
        <dbReference type="ChEBI" id="CHEBI:167616"/>
        <dbReference type="ChEBI" id="CHEBI:167617"/>
        <dbReference type="EC" id="2.7.7.50"/>
    </reaction>
    <physiologicalReaction direction="left-to-right" evidence="10">
        <dbReference type="Rhea" id="RHEA:67013"/>
    </physiologicalReaction>
</comment>
<dbReference type="Pfam" id="PF03919">
    <property type="entry name" value="mRNA_cap_C"/>
    <property type="match status" value="1"/>
</dbReference>
<evidence type="ECO:0000256" key="10">
    <source>
        <dbReference type="ARBA" id="ARBA00044624"/>
    </source>
</evidence>
<dbReference type="Proteomes" id="UP000076532">
    <property type="component" value="Unassembled WGS sequence"/>
</dbReference>
<evidence type="ECO:0000259" key="11">
    <source>
        <dbReference type="Pfam" id="PF01331"/>
    </source>
</evidence>
<dbReference type="Pfam" id="PF01331">
    <property type="entry name" value="mRNA_cap_enzyme"/>
    <property type="match status" value="1"/>
</dbReference>
<comment type="subcellular location">
    <subcellularLocation>
        <location evidence="1">Nucleus</location>
    </subcellularLocation>
</comment>
<dbReference type="PANTHER" id="PTHR10367">
    <property type="entry name" value="MRNA-CAPPING ENZYME"/>
    <property type="match status" value="1"/>
</dbReference>
<dbReference type="AlphaFoldDB" id="A0A166BE48"/>
<keyword evidence="4" id="KW-0808">Transferase</keyword>
<keyword evidence="8" id="KW-0342">GTP-binding</keyword>
<gene>
    <name evidence="13" type="ORF">FIBSPDRAFT_913257</name>
</gene>
<evidence type="ECO:0000259" key="12">
    <source>
        <dbReference type="Pfam" id="PF03919"/>
    </source>
</evidence>
<dbReference type="Gene3D" id="2.40.50.140">
    <property type="entry name" value="Nucleic acid-binding proteins"/>
    <property type="match status" value="1"/>
</dbReference>
<dbReference type="Gene3D" id="3.30.470.30">
    <property type="entry name" value="DNA ligase/mRNA capping enzyme"/>
    <property type="match status" value="1"/>
</dbReference>